<dbReference type="PANTHER" id="PTHR11085">
    <property type="entry name" value="NAD-DEPENDENT PROTEIN DEACYLASE SIRTUIN-5, MITOCHONDRIAL-RELATED"/>
    <property type="match status" value="1"/>
</dbReference>
<feature type="region of interest" description="Disordered" evidence="7">
    <location>
        <begin position="372"/>
        <end position="477"/>
    </location>
</feature>
<dbReference type="GO" id="GO:0046872">
    <property type="term" value="F:metal ion binding"/>
    <property type="evidence" value="ECO:0007669"/>
    <property type="project" value="UniProtKB-KW"/>
</dbReference>
<feature type="region of interest" description="Disordered" evidence="7">
    <location>
        <begin position="1"/>
        <end position="26"/>
    </location>
</feature>
<dbReference type="InterPro" id="IPR003000">
    <property type="entry name" value="Sirtuin"/>
</dbReference>
<sequence>MMDGPVDDVPEENMVESDEESDEEMEGSQFELLALRLEAMREAGTLPAYLIDTPTPSELSSFDETGVAQFILENISGEDIVVLGGAGMSTSAGIPDFRSPGTGLYDNLQKYNLPRPQAIFELEYFRERPQAFYELARELWPGGYAPTPTHCFIKLLYDKGRLLRCFTQNIDSLETAAGVPAEKIVAAHGNFDSATCITTGEPVPINQVKDAVLSGPQGWINLKNRYGGLVKPDIVFFGEGLPRRFFDLANDDLARARLLLVIGTSLSVQPFASLINHVNDTCIRVLINRDPVGLRDSRIPLLIAKQLGLGGFDFHDARRNYRDVALLGNCDDQIYRLADALGWRQDLDHLVSHARHQFAHVLARETATVLNGNAPPQVSSLSPASSSRPHSNNDDYYEENESQHDQDTNAFPPLPPSPAMPPLPPLAMAPARSLDSSGSSDAAHHMHHSSSFQSNMTQSTLDRPHSAATIDEPPSSNFDFAVVGNARRHSASDEFANRLRHSQSHGAFLTDRQKNNESFLSTATTNSSEPITRMNRSYSQQARVNYLSSEQEDILLPIHDQDMRPDLVTNLPPRPPARAPASSPFIPHVTSFQEDQK</sequence>
<keyword evidence="2" id="KW-0808">Transferase</keyword>
<evidence type="ECO:0000256" key="2">
    <source>
        <dbReference type="ARBA" id="ARBA00022679"/>
    </source>
</evidence>
<proteinExistence type="predicted"/>
<feature type="domain" description="Deacetylase sirtuin-type" evidence="8">
    <location>
        <begin position="56"/>
        <end position="344"/>
    </location>
</feature>
<comment type="cofactor">
    <cofactor evidence="1">
        <name>Zn(2+)</name>
        <dbReference type="ChEBI" id="CHEBI:29105"/>
    </cofactor>
</comment>
<dbReference type="GO" id="GO:0005634">
    <property type="term" value="C:nucleus"/>
    <property type="evidence" value="ECO:0007669"/>
    <property type="project" value="TreeGrafter"/>
</dbReference>
<evidence type="ECO:0000256" key="5">
    <source>
        <dbReference type="ARBA" id="ARBA00023027"/>
    </source>
</evidence>
<evidence type="ECO:0000256" key="4">
    <source>
        <dbReference type="ARBA" id="ARBA00022833"/>
    </source>
</evidence>
<evidence type="ECO:0000256" key="6">
    <source>
        <dbReference type="PROSITE-ProRule" id="PRU00236"/>
    </source>
</evidence>
<evidence type="ECO:0000256" key="3">
    <source>
        <dbReference type="ARBA" id="ARBA00022723"/>
    </source>
</evidence>
<name>A0A7S3K0N6_9STRA</name>
<dbReference type="Pfam" id="PF02146">
    <property type="entry name" value="SIR2"/>
    <property type="match status" value="1"/>
</dbReference>
<dbReference type="GO" id="GO:0017136">
    <property type="term" value="F:histone deacetylase activity, NAD-dependent"/>
    <property type="evidence" value="ECO:0007669"/>
    <property type="project" value="TreeGrafter"/>
</dbReference>
<accession>A0A7S3K0N6</accession>
<dbReference type="InterPro" id="IPR050134">
    <property type="entry name" value="NAD-dep_sirtuin_deacylases"/>
</dbReference>
<gene>
    <name evidence="9" type="ORF">ALAG00032_LOCUS11588</name>
</gene>
<dbReference type="PROSITE" id="PS50305">
    <property type="entry name" value="SIRTUIN"/>
    <property type="match status" value="1"/>
</dbReference>
<dbReference type="PANTHER" id="PTHR11085:SF6">
    <property type="entry name" value="NAD-DEPENDENT PROTEIN DEACETYLASE SIRTUIN-2"/>
    <property type="match status" value="1"/>
</dbReference>
<feature type="compositionally biased region" description="Pro residues" evidence="7">
    <location>
        <begin position="412"/>
        <end position="427"/>
    </location>
</feature>
<evidence type="ECO:0000259" key="8">
    <source>
        <dbReference type="PROSITE" id="PS50305"/>
    </source>
</evidence>
<keyword evidence="4" id="KW-0862">Zinc</keyword>
<evidence type="ECO:0000313" key="9">
    <source>
        <dbReference type="EMBL" id="CAE0370809.1"/>
    </source>
</evidence>
<keyword evidence="5" id="KW-0520">NAD</keyword>
<feature type="region of interest" description="Disordered" evidence="7">
    <location>
        <begin position="558"/>
        <end position="597"/>
    </location>
</feature>
<dbReference type="EMBL" id="HBIJ01017418">
    <property type="protein sequence ID" value="CAE0370809.1"/>
    <property type="molecule type" value="Transcribed_RNA"/>
</dbReference>
<dbReference type="Gene3D" id="3.30.1600.10">
    <property type="entry name" value="SIR2/SIRT2 'Small Domain"/>
    <property type="match status" value="1"/>
</dbReference>
<dbReference type="InterPro" id="IPR026591">
    <property type="entry name" value="Sirtuin_cat_small_dom_sf"/>
</dbReference>
<evidence type="ECO:0000256" key="7">
    <source>
        <dbReference type="SAM" id="MobiDB-lite"/>
    </source>
</evidence>
<feature type="compositionally biased region" description="Low complexity" evidence="7">
    <location>
        <begin position="375"/>
        <end position="390"/>
    </location>
</feature>
<reference evidence="9" key="1">
    <citation type="submission" date="2021-01" db="EMBL/GenBank/DDBJ databases">
        <authorList>
            <person name="Corre E."/>
            <person name="Pelletier E."/>
            <person name="Niang G."/>
            <person name="Scheremetjew M."/>
            <person name="Finn R."/>
            <person name="Kale V."/>
            <person name="Holt S."/>
            <person name="Cochrane G."/>
            <person name="Meng A."/>
            <person name="Brown T."/>
            <person name="Cohen L."/>
        </authorList>
    </citation>
    <scope>NUCLEOTIDE SEQUENCE</scope>
    <source>
        <strain evidence="9">CCMP1510</strain>
    </source>
</reference>
<dbReference type="InterPro" id="IPR029035">
    <property type="entry name" value="DHS-like_NAD/FAD-binding_dom"/>
</dbReference>
<evidence type="ECO:0000256" key="1">
    <source>
        <dbReference type="ARBA" id="ARBA00001947"/>
    </source>
</evidence>
<organism evidence="9">
    <name type="scientific">Aureoumbra lagunensis</name>
    <dbReference type="NCBI Taxonomy" id="44058"/>
    <lineage>
        <taxon>Eukaryota</taxon>
        <taxon>Sar</taxon>
        <taxon>Stramenopiles</taxon>
        <taxon>Ochrophyta</taxon>
        <taxon>Pelagophyceae</taxon>
        <taxon>Pelagomonadales</taxon>
        <taxon>Aureoumbra</taxon>
    </lineage>
</organism>
<protein>
    <recommendedName>
        <fullName evidence="8">Deacetylase sirtuin-type domain-containing protein</fullName>
    </recommendedName>
</protein>
<dbReference type="AlphaFoldDB" id="A0A7S3K0N6"/>
<dbReference type="InterPro" id="IPR026590">
    <property type="entry name" value="Ssirtuin_cat_dom"/>
</dbReference>
<dbReference type="SUPFAM" id="SSF52467">
    <property type="entry name" value="DHS-like NAD/FAD-binding domain"/>
    <property type="match status" value="1"/>
</dbReference>
<dbReference type="GO" id="GO:0070403">
    <property type="term" value="F:NAD+ binding"/>
    <property type="evidence" value="ECO:0007669"/>
    <property type="project" value="InterPro"/>
</dbReference>
<comment type="caution">
    <text evidence="6">Lacks conserved residue(s) required for the propagation of feature annotation.</text>
</comment>
<keyword evidence="3" id="KW-0479">Metal-binding</keyword>
<feature type="compositionally biased region" description="Low complexity" evidence="7">
    <location>
        <begin position="428"/>
        <end position="441"/>
    </location>
</feature>
<dbReference type="Gene3D" id="3.40.50.1220">
    <property type="entry name" value="TPP-binding domain"/>
    <property type="match status" value="1"/>
</dbReference>